<name>A0A1E7F7M3_9STRA</name>
<organism evidence="2 3">
    <name type="scientific">Fragilariopsis cylindrus CCMP1102</name>
    <dbReference type="NCBI Taxonomy" id="635003"/>
    <lineage>
        <taxon>Eukaryota</taxon>
        <taxon>Sar</taxon>
        <taxon>Stramenopiles</taxon>
        <taxon>Ochrophyta</taxon>
        <taxon>Bacillariophyta</taxon>
        <taxon>Bacillariophyceae</taxon>
        <taxon>Bacillariophycidae</taxon>
        <taxon>Bacillariales</taxon>
        <taxon>Bacillariaceae</taxon>
        <taxon>Fragilariopsis</taxon>
    </lineage>
</organism>
<evidence type="ECO:0000256" key="1">
    <source>
        <dbReference type="SAM" id="Phobius"/>
    </source>
</evidence>
<accession>A0A1E7F7M3</accession>
<reference evidence="2 3" key="1">
    <citation type="submission" date="2016-09" db="EMBL/GenBank/DDBJ databases">
        <title>Extensive genetic diversity and differential bi-allelic expression allows diatom success in the polar Southern Ocean.</title>
        <authorList>
            <consortium name="DOE Joint Genome Institute"/>
            <person name="Mock T."/>
            <person name="Otillar R.P."/>
            <person name="Strauss J."/>
            <person name="Dupont C."/>
            <person name="Frickenhaus S."/>
            <person name="Maumus F."/>
            <person name="Mcmullan M."/>
            <person name="Sanges R."/>
            <person name="Schmutz J."/>
            <person name="Toseland A."/>
            <person name="Valas R."/>
            <person name="Veluchamy A."/>
            <person name="Ward B.J."/>
            <person name="Allen A."/>
            <person name="Barry K."/>
            <person name="Falciatore A."/>
            <person name="Ferrante M."/>
            <person name="Fortunato A.E."/>
            <person name="Gloeckner G."/>
            <person name="Gruber A."/>
            <person name="Hipkin R."/>
            <person name="Janech M."/>
            <person name="Kroth P."/>
            <person name="Leese F."/>
            <person name="Lindquist E."/>
            <person name="Lyon B.R."/>
            <person name="Martin J."/>
            <person name="Mayer C."/>
            <person name="Parker M."/>
            <person name="Quesneville H."/>
            <person name="Raymond J."/>
            <person name="Uhlig C."/>
            <person name="Valentin K.U."/>
            <person name="Worden A.Z."/>
            <person name="Armbrust E.V."/>
            <person name="Bowler C."/>
            <person name="Green B."/>
            <person name="Moulton V."/>
            <person name="Van Oosterhout C."/>
            <person name="Grigoriev I."/>
        </authorList>
    </citation>
    <scope>NUCLEOTIDE SEQUENCE [LARGE SCALE GENOMIC DNA]</scope>
    <source>
        <strain evidence="2 3">CCMP1102</strain>
    </source>
</reference>
<feature type="transmembrane region" description="Helical" evidence="1">
    <location>
        <begin position="21"/>
        <end position="40"/>
    </location>
</feature>
<keyword evidence="3" id="KW-1185">Reference proteome</keyword>
<dbReference type="EMBL" id="KV784360">
    <property type="protein sequence ID" value="OEU14192.1"/>
    <property type="molecule type" value="Genomic_DNA"/>
</dbReference>
<evidence type="ECO:0000313" key="2">
    <source>
        <dbReference type="EMBL" id="OEU14192.1"/>
    </source>
</evidence>
<protein>
    <submittedName>
        <fullName evidence="2">Uncharacterized protein</fullName>
    </submittedName>
</protein>
<proteinExistence type="predicted"/>
<dbReference type="OrthoDB" id="51039at2759"/>
<dbReference type="KEGG" id="fcy:FRACYDRAFT_261903"/>
<dbReference type="Proteomes" id="UP000095751">
    <property type="component" value="Unassembled WGS sequence"/>
</dbReference>
<evidence type="ECO:0000313" key="3">
    <source>
        <dbReference type="Proteomes" id="UP000095751"/>
    </source>
</evidence>
<keyword evidence="1" id="KW-1133">Transmembrane helix</keyword>
<dbReference type="InParanoid" id="A0A1E7F7M3"/>
<sequence length="322" mass="36629">MSAIAALTTNKKKIRYQQQGLTIFCLLLVVVVVNVNINVVDARATHITSPTGLGLLGVIHTDGRLRRSIFIGGGSNDKSTSTTATATTRSKLLHQQQPSYLYRWGNLGHTIVVKETIPQKLIRLIQFSNRTIKEWIELHIITEITNHFNIQGITKFSLRVFRTWVFYFFSKECMDSIYEDKWHAERSPEDFFGDGGMWVTTGSHKEVVRRRMSRSKRNRQWVGLGYTPRLVWLVGVLLRGTFACTAIEKVFNPSITSWGAGMVLGAKCTHQEWIAAFMLGWYGSYYYWKLLFGCNGPPGVKGRFEGVPISISRIRIFGKVKD</sequence>
<gene>
    <name evidence="2" type="ORF">FRACYDRAFT_261903</name>
</gene>
<keyword evidence="1" id="KW-0812">Transmembrane</keyword>
<dbReference type="AlphaFoldDB" id="A0A1E7F7M3"/>
<keyword evidence="1" id="KW-0472">Membrane</keyword>